<organism evidence="11 12">
    <name type="scientific">Sphingomonas swuensis</name>
    <dbReference type="NCBI Taxonomy" id="977800"/>
    <lineage>
        <taxon>Bacteria</taxon>
        <taxon>Pseudomonadati</taxon>
        <taxon>Pseudomonadota</taxon>
        <taxon>Alphaproteobacteria</taxon>
        <taxon>Sphingomonadales</taxon>
        <taxon>Sphingomonadaceae</taxon>
        <taxon>Sphingomonas</taxon>
    </lineage>
</organism>
<feature type="compositionally biased region" description="Low complexity" evidence="8">
    <location>
        <begin position="640"/>
        <end position="660"/>
    </location>
</feature>
<gene>
    <name evidence="11" type="ORF">GCM10022280_02650</name>
</gene>
<evidence type="ECO:0000256" key="3">
    <source>
        <dbReference type="ARBA" id="ARBA00022452"/>
    </source>
</evidence>
<reference evidence="12" key="1">
    <citation type="journal article" date="2019" name="Int. J. Syst. Evol. Microbiol.">
        <title>The Global Catalogue of Microorganisms (GCM) 10K type strain sequencing project: providing services to taxonomists for standard genome sequencing and annotation.</title>
        <authorList>
            <consortium name="The Broad Institute Genomics Platform"/>
            <consortium name="The Broad Institute Genome Sequencing Center for Infectious Disease"/>
            <person name="Wu L."/>
            <person name="Ma J."/>
        </authorList>
    </citation>
    <scope>NUCLEOTIDE SEQUENCE [LARGE SCALE GENOMIC DNA]</scope>
    <source>
        <strain evidence="12">JCM 17563</strain>
    </source>
</reference>
<dbReference type="InterPro" id="IPR012910">
    <property type="entry name" value="Plug_dom"/>
</dbReference>
<evidence type="ECO:0000256" key="6">
    <source>
        <dbReference type="ARBA" id="ARBA00023136"/>
    </source>
</evidence>
<keyword evidence="7" id="KW-0998">Cell outer membrane</keyword>
<keyword evidence="5 9" id="KW-0732">Signal</keyword>
<feature type="chain" id="PRO_5045240053" description="TonB-dependent receptor plug domain-containing protein" evidence="9">
    <location>
        <begin position="20"/>
        <end position="869"/>
    </location>
</feature>
<feature type="compositionally biased region" description="Pro residues" evidence="8">
    <location>
        <begin position="22"/>
        <end position="35"/>
    </location>
</feature>
<feature type="signal peptide" evidence="9">
    <location>
        <begin position="1"/>
        <end position="19"/>
    </location>
</feature>
<feature type="compositionally biased region" description="Low complexity" evidence="8">
    <location>
        <begin position="36"/>
        <end position="48"/>
    </location>
</feature>
<comment type="subcellular location">
    <subcellularLocation>
        <location evidence="1">Cell outer membrane</location>
        <topology evidence="1">Multi-pass membrane protein</topology>
    </subcellularLocation>
</comment>
<keyword evidence="6" id="KW-0472">Membrane</keyword>
<sequence length="869" mass="91286">MIRPLLLSSAAILAVPAQAQDAPPPVATAPVPPPAAQTVPPVAAEPVVSTTSAQPADAQPAEGSEEEEEAVDQEITVTGQRPRGSVVGNIPAENVLDSRDIRATGATSISELLDSVAAQTGSARGRSSGPPVVLLNGQRISGFRELRDLPPEAIQRMEILPEEVALKYGYAADQRVVNIVLRRRFNSTQVEVGGRVATDGGYATGRADVGKLMIRDNMRTSGNLRVEGNNPLYESERDIALRAGETVDSRPFRTLTGAGQTVRLSGTVSRPVSKVFSGTLTGEAERRRGSSGLGLLDGDFLSRRTNSDTLGLGGSLNGQIDRWRLSATANAERVRSEADTELTGDLSRSTRQSLVLDGTANGPLLTLPAGTANVTLKVGASALGIDSRSRRSGVPASADLSRRILEGSANVDLPLTERASSIGRLTANVNGGLRRLSDFGTLSSLGAGLNWSPVPRLSFLTSWTREEGAPSLQQLGDPLLETSGVPFFDAVRGETVTVTTLTGGNRNLDSDRRNVFKVGGNWQPLEDPDLRLRAEYVRQSIDSPQIGFPAVTPALAAAFPDRFVRDGSGRLVSVDLRPVNAERSRRQTFRWGFDFTKSLRTERPSPATINRLVDRARQQGLIPPGAGPRGAGATPPAPGTPGATPPADGQPPAATADGAPRGAGRGAGGGGGGGGGFRFGGGGGGGGGPFGGGGRGGRLTLSATHTVTLADELVIGPGLPVLDYLDGEASGATGGRARHQVEVEGGYYNNGLGLRLSADWRSATRVFSAGDDLRFSPYATFDLRLFANLGERLDLVTKAPFFRGSSVRLEINNIFNARPQVDGIGTIPFAYQADRLEPIGRTVGISFRKLFIPLRFVRRAGQQGQAGNR</sequence>
<evidence type="ECO:0000313" key="11">
    <source>
        <dbReference type="EMBL" id="GAA4009289.1"/>
    </source>
</evidence>
<dbReference type="InterPro" id="IPR036942">
    <property type="entry name" value="Beta-barrel_TonB_sf"/>
</dbReference>
<dbReference type="RefSeq" id="WP_344705593.1">
    <property type="nucleotide sequence ID" value="NZ_BAABBQ010000001.1"/>
</dbReference>
<feature type="compositionally biased region" description="Gly residues" evidence="8">
    <location>
        <begin position="661"/>
        <end position="691"/>
    </location>
</feature>
<evidence type="ECO:0000259" key="10">
    <source>
        <dbReference type="Pfam" id="PF07715"/>
    </source>
</evidence>
<dbReference type="PANTHER" id="PTHR30069">
    <property type="entry name" value="TONB-DEPENDENT OUTER MEMBRANE RECEPTOR"/>
    <property type="match status" value="1"/>
</dbReference>
<dbReference type="InterPro" id="IPR037066">
    <property type="entry name" value="Plug_dom_sf"/>
</dbReference>
<keyword evidence="4" id="KW-0812">Transmembrane</keyword>
<evidence type="ECO:0000256" key="5">
    <source>
        <dbReference type="ARBA" id="ARBA00022729"/>
    </source>
</evidence>
<evidence type="ECO:0000256" key="1">
    <source>
        <dbReference type="ARBA" id="ARBA00004571"/>
    </source>
</evidence>
<dbReference type="SUPFAM" id="SSF56935">
    <property type="entry name" value="Porins"/>
    <property type="match status" value="1"/>
</dbReference>
<dbReference type="Proteomes" id="UP001500235">
    <property type="component" value="Unassembled WGS sequence"/>
</dbReference>
<evidence type="ECO:0000256" key="2">
    <source>
        <dbReference type="ARBA" id="ARBA00022448"/>
    </source>
</evidence>
<evidence type="ECO:0000256" key="8">
    <source>
        <dbReference type="SAM" id="MobiDB-lite"/>
    </source>
</evidence>
<evidence type="ECO:0000256" key="4">
    <source>
        <dbReference type="ARBA" id="ARBA00022692"/>
    </source>
</evidence>
<dbReference type="InterPro" id="IPR039426">
    <property type="entry name" value="TonB-dep_rcpt-like"/>
</dbReference>
<dbReference type="PANTHER" id="PTHR30069:SF53">
    <property type="entry name" value="COLICIN I RECEPTOR-RELATED"/>
    <property type="match status" value="1"/>
</dbReference>
<accession>A0ABP7SBD0</accession>
<evidence type="ECO:0000313" key="12">
    <source>
        <dbReference type="Proteomes" id="UP001500235"/>
    </source>
</evidence>
<feature type="domain" description="TonB-dependent receptor plug" evidence="10">
    <location>
        <begin position="94"/>
        <end position="169"/>
    </location>
</feature>
<evidence type="ECO:0000256" key="9">
    <source>
        <dbReference type="SAM" id="SignalP"/>
    </source>
</evidence>
<keyword evidence="12" id="KW-1185">Reference proteome</keyword>
<feature type="region of interest" description="Disordered" evidence="8">
    <location>
        <begin position="620"/>
        <end position="691"/>
    </location>
</feature>
<dbReference type="Gene3D" id="2.40.170.20">
    <property type="entry name" value="TonB-dependent receptor, beta-barrel domain"/>
    <property type="match status" value="2"/>
</dbReference>
<name>A0ABP7SBD0_9SPHN</name>
<proteinExistence type="predicted"/>
<keyword evidence="2" id="KW-0813">Transport</keyword>
<protein>
    <recommendedName>
        <fullName evidence="10">TonB-dependent receptor plug domain-containing protein</fullName>
    </recommendedName>
</protein>
<dbReference type="EMBL" id="BAABBQ010000001">
    <property type="protein sequence ID" value="GAA4009289.1"/>
    <property type="molecule type" value="Genomic_DNA"/>
</dbReference>
<keyword evidence="3" id="KW-1134">Transmembrane beta strand</keyword>
<comment type="caution">
    <text evidence="11">The sequence shown here is derived from an EMBL/GenBank/DDBJ whole genome shotgun (WGS) entry which is preliminary data.</text>
</comment>
<evidence type="ECO:0000256" key="7">
    <source>
        <dbReference type="ARBA" id="ARBA00023237"/>
    </source>
</evidence>
<dbReference type="Gene3D" id="2.170.130.10">
    <property type="entry name" value="TonB-dependent receptor, plug domain"/>
    <property type="match status" value="1"/>
</dbReference>
<feature type="region of interest" description="Disordered" evidence="8">
    <location>
        <begin position="18"/>
        <end position="70"/>
    </location>
</feature>
<dbReference type="Pfam" id="PF07715">
    <property type="entry name" value="Plug"/>
    <property type="match status" value="1"/>
</dbReference>